<dbReference type="KEGG" id="plon:Pla110_32230"/>
<evidence type="ECO:0000256" key="2">
    <source>
        <dbReference type="ARBA" id="ARBA00022448"/>
    </source>
</evidence>
<accession>A0A518CQI1</accession>
<keyword evidence="10" id="KW-1185">Reference proteome</keyword>
<protein>
    <submittedName>
        <fullName evidence="9">Glutathione transport system permease protein GsiC</fullName>
    </submittedName>
</protein>
<dbReference type="PANTHER" id="PTHR43163">
    <property type="entry name" value="DIPEPTIDE TRANSPORT SYSTEM PERMEASE PROTEIN DPPB-RELATED"/>
    <property type="match status" value="1"/>
</dbReference>
<dbReference type="InterPro" id="IPR000515">
    <property type="entry name" value="MetI-like"/>
</dbReference>
<feature type="transmembrane region" description="Helical" evidence="7">
    <location>
        <begin position="284"/>
        <end position="310"/>
    </location>
</feature>
<evidence type="ECO:0000256" key="5">
    <source>
        <dbReference type="ARBA" id="ARBA00022989"/>
    </source>
</evidence>
<evidence type="ECO:0000256" key="4">
    <source>
        <dbReference type="ARBA" id="ARBA00022692"/>
    </source>
</evidence>
<feature type="transmembrane region" description="Helical" evidence="7">
    <location>
        <begin position="131"/>
        <end position="159"/>
    </location>
</feature>
<feature type="transmembrane region" description="Helical" evidence="7">
    <location>
        <begin position="238"/>
        <end position="264"/>
    </location>
</feature>
<comment type="similarity">
    <text evidence="7">Belongs to the binding-protein-dependent transport system permease family.</text>
</comment>
<dbReference type="GO" id="GO:0005886">
    <property type="term" value="C:plasma membrane"/>
    <property type="evidence" value="ECO:0007669"/>
    <property type="project" value="UniProtKB-SubCell"/>
</dbReference>
<keyword evidence="2 7" id="KW-0813">Transport</keyword>
<name>A0A518CQI1_9PLAN</name>
<dbReference type="InterPro" id="IPR045621">
    <property type="entry name" value="BPD_transp_1_N"/>
</dbReference>
<dbReference type="GO" id="GO:0055085">
    <property type="term" value="P:transmembrane transport"/>
    <property type="evidence" value="ECO:0007669"/>
    <property type="project" value="InterPro"/>
</dbReference>
<dbReference type="InterPro" id="IPR035906">
    <property type="entry name" value="MetI-like_sf"/>
</dbReference>
<dbReference type="Proteomes" id="UP000317178">
    <property type="component" value="Chromosome"/>
</dbReference>
<dbReference type="AlphaFoldDB" id="A0A518CQI1"/>
<keyword evidence="6 7" id="KW-0472">Membrane</keyword>
<dbReference type="EMBL" id="CP036281">
    <property type="protein sequence ID" value="QDU81481.1"/>
    <property type="molecule type" value="Genomic_DNA"/>
</dbReference>
<evidence type="ECO:0000259" key="8">
    <source>
        <dbReference type="PROSITE" id="PS50928"/>
    </source>
</evidence>
<proteinExistence type="inferred from homology"/>
<comment type="subcellular location">
    <subcellularLocation>
        <location evidence="1 7">Cell membrane</location>
        <topology evidence="1 7">Multi-pass membrane protein</topology>
    </subcellularLocation>
</comment>
<evidence type="ECO:0000256" key="1">
    <source>
        <dbReference type="ARBA" id="ARBA00004651"/>
    </source>
</evidence>
<dbReference type="PANTHER" id="PTHR43163:SF6">
    <property type="entry name" value="DIPEPTIDE TRANSPORT SYSTEM PERMEASE PROTEIN DPPB-RELATED"/>
    <property type="match status" value="1"/>
</dbReference>
<feature type="transmembrane region" description="Helical" evidence="7">
    <location>
        <begin position="101"/>
        <end position="119"/>
    </location>
</feature>
<evidence type="ECO:0000313" key="10">
    <source>
        <dbReference type="Proteomes" id="UP000317178"/>
    </source>
</evidence>
<dbReference type="Pfam" id="PF19300">
    <property type="entry name" value="BPD_transp_1_N"/>
    <property type="match status" value="1"/>
</dbReference>
<reference evidence="9 10" key="1">
    <citation type="submission" date="2019-02" db="EMBL/GenBank/DDBJ databases">
        <title>Deep-cultivation of Planctomycetes and their phenomic and genomic characterization uncovers novel biology.</title>
        <authorList>
            <person name="Wiegand S."/>
            <person name="Jogler M."/>
            <person name="Boedeker C."/>
            <person name="Pinto D."/>
            <person name="Vollmers J."/>
            <person name="Rivas-Marin E."/>
            <person name="Kohn T."/>
            <person name="Peeters S.H."/>
            <person name="Heuer A."/>
            <person name="Rast P."/>
            <person name="Oberbeckmann S."/>
            <person name="Bunk B."/>
            <person name="Jeske O."/>
            <person name="Meyerdierks A."/>
            <person name="Storesund J.E."/>
            <person name="Kallscheuer N."/>
            <person name="Luecker S."/>
            <person name="Lage O.M."/>
            <person name="Pohl T."/>
            <person name="Merkel B.J."/>
            <person name="Hornburger P."/>
            <person name="Mueller R.-W."/>
            <person name="Bruemmer F."/>
            <person name="Labrenz M."/>
            <person name="Spormann A.M."/>
            <person name="Op den Camp H."/>
            <person name="Overmann J."/>
            <person name="Amann R."/>
            <person name="Jetten M.S.M."/>
            <person name="Mascher T."/>
            <person name="Medema M.H."/>
            <person name="Devos D.P."/>
            <person name="Kaster A.-K."/>
            <person name="Ovreas L."/>
            <person name="Rohde M."/>
            <person name="Galperin M.Y."/>
            <person name="Jogler C."/>
        </authorList>
    </citation>
    <scope>NUCLEOTIDE SEQUENCE [LARGE SCALE GENOMIC DNA]</scope>
    <source>
        <strain evidence="9 10">Pla110</strain>
    </source>
</reference>
<keyword evidence="5 7" id="KW-1133">Transmembrane helix</keyword>
<feature type="transmembrane region" description="Helical" evidence="7">
    <location>
        <begin position="9"/>
        <end position="27"/>
    </location>
</feature>
<evidence type="ECO:0000256" key="6">
    <source>
        <dbReference type="ARBA" id="ARBA00023136"/>
    </source>
</evidence>
<keyword evidence="4 7" id="KW-0812">Transmembrane</keyword>
<gene>
    <name evidence="9" type="primary">gsiC</name>
    <name evidence="9" type="ORF">Pla110_32230</name>
</gene>
<feature type="transmembrane region" description="Helical" evidence="7">
    <location>
        <begin position="179"/>
        <end position="198"/>
    </location>
</feature>
<dbReference type="OrthoDB" id="9773221at2"/>
<evidence type="ECO:0000313" key="9">
    <source>
        <dbReference type="EMBL" id="QDU81481.1"/>
    </source>
</evidence>
<dbReference type="Gene3D" id="1.10.3720.10">
    <property type="entry name" value="MetI-like"/>
    <property type="match status" value="1"/>
</dbReference>
<evidence type="ECO:0000256" key="7">
    <source>
        <dbReference type="RuleBase" id="RU363032"/>
    </source>
</evidence>
<evidence type="ECO:0000256" key="3">
    <source>
        <dbReference type="ARBA" id="ARBA00022475"/>
    </source>
</evidence>
<dbReference type="PROSITE" id="PS50928">
    <property type="entry name" value="ABC_TM1"/>
    <property type="match status" value="1"/>
</dbReference>
<organism evidence="9 10">
    <name type="scientific">Polystyrenella longa</name>
    <dbReference type="NCBI Taxonomy" id="2528007"/>
    <lineage>
        <taxon>Bacteria</taxon>
        <taxon>Pseudomonadati</taxon>
        <taxon>Planctomycetota</taxon>
        <taxon>Planctomycetia</taxon>
        <taxon>Planctomycetales</taxon>
        <taxon>Planctomycetaceae</taxon>
        <taxon>Polystyrenella</taxon>
    </lineage>
</organism>
<dbReference type="CDD" id="cd06261">
    <property type="entry name" value="TM_PBP2"/>
    <property type="match status" value="1"/>
</dbReference>
<dbReference type="Pfam" id="PF00528">
    <property type="entry name" value="BPD_transp_1"/>
    <property type="match status" value="1"/>
</dbReference>
<feature type="domain" description="ABC transmembrane type-1" evidence="8">
    <location>
        <begin position="95"/>
        <end position="303"/>
    </location>
</feature>
<dbReference type="SUPFAM" id="SSF161098">
    <property type="entry name" value="MetI-like"/>
    <property type="match status" value="1"/>
</dbReference>
<sequence length="317" mass="35597">MWSYVIRRIFYNIPVYLAVVLFVMLALRVNDPVTNYLGKNASEQEIETQRQSMGLDRPFYEQYFSFLGDLFTLSFDEESWGNKGVKVSTILSDAIVPSLSFTIPALIITSLISTCVGLFCASFRGRWPDRLVAITAVLGMSVSLLVYTILGQYFGAFWLTVETGWDLFAIGGYERSLQAWPYYCLLPIIITTTVALGYDARFYRAVMVEETNKNYITTARAKGASKTRVMFGHLLKNAMIPITTHIAATIPFLITGSLVIEQFFTIPGMGLTLIQAVQNNDFPIVQAFTAVLAGIYIITNILTDVVYAWLDPRIRLT</sequence>
<dbReference type="RefSeq" id="WP_144996855.1">
    <property type="nucleotide sequence ID" value="NZ_CP036281.1"/>
</dbReference>
<keyword evidence="3" id="KW-1003">Cell membrane</keyword>